<dbReference type="Gene3D" id="3.20.20.370">
    <property type="entry name" value="Glycoside hydrolase/deacetylase"/>
    <property type="match status" value="1"/>
</dbReference>
<dbReference type="InterPro" id="IPR011330">
    <property type="entry name" value="Glyco_hydro/deAcase_b/a-brl"/>
</dbReference>
<organism evidence="1">
    <name type="scientific">Singulisphaera sp. Ch08</name>
    <dbReference type="NCBI Taxonomy" id="3120278"/>
    <lineage>
        <taxon>Bacteria</taxon>
        <taxon>Pseudomonadati</taxon>
        <taxon>Planctomycetota</taxon>
        <taxon>Planctomycetia</taxon>
        <taxon>Isosphaerales</taxon>
        <taxon>Isosphaeraceae</taxon>
        <taxon>Singulisphaera</taxon>
    </lineage>
</organism>
<dbReference type="GO" id="GO:0005975">
    <property type="term" value="P:carbohydrate metabolic process"/>
    <property type="evidence" value="ECO:0007669"/>
    <property type="project" value="InterPro"/>
</dbReference>
<reference evidence="1" key="1">
    <citation type="submission" date="2024-05" db="EMBL/GenBank/DDBJ databases">
        <title>Planctomycetes of the genus Singulisphaera possess chitinolytic capabilities.</title>
        <authorList>
            <person name="Ivanova A."/>
        </authorList>
    </citation>
    <scope>NUCLEOTIDE SEQUENCE</scope>
    <source>
        <strain evidence="1">Ch08T</strain>
    </source>
</reference>
<sequence length="240" mass="26025">MTTPGVSDIGRRFAVVVHDVAPAFLPQLARIAKALAPRVGRMLAGAVVPCWHGRPIEGPGGGFGRFVAEAFGEVLQHGYTHRQDRPGVLSLFTGRSDELVGLAREEVRRRLGLGRELLQQVLGVTPAGFVPPAWQVGRATADDLGECGFRYLATFGAIQAANGLTIPLATWSWDWGVVGPLARVGQRFGDVSWRLRQATLPCVVVHPADVDRGYLPRVLEVIDRLLERGRTPGLLSEFLP</sequence>
<proteinExistence type="predicted"/>
<dbReference type="InterPro" id="IPR018763">
    <property type="entry name" value="DUF2334"/>
</dbReference>
<dbReference type="EMBL" id="CP155447">
    <property type="protein sequence ID" value="XBH01614.1"/>
    <property type="molecule type" value="Genomic_DNA"/>
</dbReference>
<dbReference type="RefSeq" id="WP_406694356.1">
    <property type="nucleotide sequence ID" value="NZ_CP155447.1"/>
</dbReference>
<evidence type="ECO:0000313" key="1">
    <source>
        <dbReference type="EMBL" id="XBH01614.1"/>
    </source>
</evidence>
<dbReference type="Pfam" id="PF10096">
    <property type="entry name" value="DUF2334"/>
    <property type="match status" value="1"/>
</dbReference>
<protein>
    <submittedName>
        <fullName evidence="1">DUF2334 domain-containing protein</fullName>
    </submittedName>
</protein>
<name>A0AAU7C9B5_9BACT</name>
<accession>A0AAU7C9B5</accession>
<dbReference type="SUPFAM" id="SSF88713">
    <property type="entry name" value="Glycoside hydrolase/deacetylase"/>
    <property type="match status" value="1"/>
</dbReference>
<dbReference type="AlphaFoldDB" id="A0AAU7C9B5"/>
<gene>
    <name evidence="1" type="ORF">V5E97_25100</name>
</gene>